<dbReference type="InterPro" id="IPR009045">
    <property type="entry name" value="Zn_M74/Hedgehog-like"/>
</dbReference>
<feature type="region of interest" description="Disordered" evidence="1">
    <location>
        <begin position="1"/>
        <end position="20"/>
    </location>
</feature>
<keyword evidence="4" id="KW-1185">Reference proteome</keyword>
<dbReference type="RefSeq" id="WP_380909945.1">
    <property type="nucleotide sequence ID" value="NZ_JBHTLS010000106.1"/>
</dbReference>
<dbReference type="Gene3D" id="3.30.1380.10">
    <property type="match status" value="1"/>
</dbReference>
<sequence>MTSGRRTVEGNRLVGGVPNSHHLTGDGVDYAGTSVAALKRYFGSSARYLDEGNHVHVTLPGYGRVPYFGKRGTVGR</sequence>
<keyword evidence="3" id="KW-0121">Carboxypeptidase</keyword>
<dbReference type="InterPro" id="IPR013230">
    <property type="entry name" value="Peptidase_M15A_C"/>
</dbReference>
<dbReference type="EMBL" id="JBHTLS010000106">
    <property type="protein sequence ID" value="MFD1104576.1"/>
    <property type="molecule type" value="Genomic_DNA"/>
</dbReference>
<evidence type="ECO:0000313" key="4">
    <source>
        <dbReference type="Proteomes" id="UP001597203"/>
    </source>
</evidence>
<evidence type="ECO:0000313" key="3">
    <source>
        <dbReference type="EMBL" id="MFD1104576.1"/>
    </source>
</evidence>
<reference evidence="4" key="1">
    <citation type="journal article" date="2019" name="Int. J. Syst. Evol. Microbiol.">
        <title>The Global Catalogue of Microorganisms (GCM) 10K type strain sequencing project: providing services to taxonomists for standard genome sequencing and annotation.</title>
        <authorList>
            <consortium name="The Broad Institute Genomics Platform"/>
            <consortium name="The Broad Institute Genome Sequencing Center for Infectious Disease"/>
            <person name="Wu L."/>
            <person name="Ma J."/>
        </authorList>
    </citation>
    <scope>NUCLEOTIDE SEQUENCE [LARGE SCALE GENOMIC DNA]</scope>
    <source>
        <strain evidence="4">CCUG 54329</strain>
    </source>
</reference>
<accession>A0ABW3NW52</accession>
<protein>
    <submittedName>
        <fullName evidence="3">D-Ala-D-Ala carboxypeptidase family metallohydrolase</fullName>
    </submittedName>
</protein>
<dbReference type="SUPFAM" id="SSF55166">
    <property type="entry name" value="Hedgehog/DD-peptidase"/>
    <property type="match status" value="1"/>
</dbReference>
<organism evidence="3 4">
    <name type="scientific">Sphingobium olei</name>
    <dbReference type="NCBI Taxonomy" id="420955"/>
    <lineage>
        <taxon>Bacteria</taxon>
        <taxon>Pseudomonadati</taxon>
        <taxon>Pseudomonadota</taxon>
        <taxon>Alphaproteobacteria</taxon>
        <taxon>Sphingomonadales</taxon>
        <taxon>Sphingomonadaceae</taxon>
        <taxon>Sphingobium</taxon>
    </lineage>
</organism>
<evidence type="ECO:0000259" key="2">
    <source>
        <dbReference type="Pfam" id="PF08291"/>
    </source>
</evidence>
<keyword evidence="3" id="KW-0645">Protease</keyword>
<proteinExistence type="predicted"/>
<dbReference type="Pfam" id="PF08291">
    <property type="entry name" value="Peptidase_M15_3"/>
    <property type="match status" value="1"/>
</dbReference>
<gene>
    <name evidence="3" type="ORF">ACFQ24_06785</name>
</gene>
<evidence type="ECO:0000256" key="1">
    <source>
        <dbReference type="SAM" id="MobiDB-lite"/>
    </source>
</evidence>
<feature type="domain" description="Peptidase M15A C-terminal" evidence="2">
    <location>
        <begin position="2"/>
        <end position="37"/>
    </location>
</feature>
<comment type="caution">
    <text evidence="3">The sequence shown here is derived from an EMBL/GenBank/DDBJ whole genome shotgun (WGS) entry which is preliminary data.</text>
</comment>
<name>A0ABW3NW52_9SPHN</name>
<dbReference type="GO" id="GO:0004180">
    <property type="term" value="F:carboxypeptidase activity"/>
    <property type="evidence" value="ECO:0007669"/>
    <property type="project" value="UniProtKB-KW"/>
</dbReference>
<dbReference type="Proteomes" id="UP001597203">
    <property type="component" value="Unassembled WGS sequence"/>
</dbReference>
<keyword evidence="3" id="KW-0378">Hydrolase</keyword>